<evidence type="ECO:0000313" key="5">
    <source>
        <dbReference type="Proteomes" id="UP000230233"/>
    </source>
</evidence>
<name>A0A2G5TAP7_9PELO</name>
<dbReference type="GO" id="GO:0015074">
    <property type="term" value="P:DNA integration"/>
    <property type="evidence" value="ECO:0007669"/>
    <property type="project" value="InterPro"/>
</dbReference>
<gene>
    <name evidence="4" type="primary">Cnig_chr_V.g17665</name>
    <name evidence="4" type="ORF">B9Z55_017665</name>
</gene>
<dbReference type="InterPro" id="IPR038717">
    <property type="entry name" value="Tc1-like_DDE_dom"/>
</dbReference>
<dbReference type="EMBL" id="PDUG01000005">
    <property type="protein sequence ID" value="PIC24259.1"/>
    <property type="molecule type" value="Genomic_DNA"/>
</dbReference>
<sequence>MARPLGKKNISQDIRKAIVIGFRSGCSKDRLAQQFNVTKRAIEKILKQFRDEGALVERKSPGRPRITSKNMDRNIVRASREDPQRSSTDIQMVVKTPNEVTPSLRTVRRRLQDAGLHGRRPAKKPSISKKNRIARVAWARAHLHWGRQDWANHVFSDESKFNLFGTDGIKWIRRPVGCRFDPSYQLQTVKHGGGSVMVWGCFSGTSIGSLRRITGIMDRFVYEDILENTMRPWARSTVGRAFVFQQDNDPKHTSKHIKEWFRRRHVDLLDWPSQSPDLNPIEHLWEHVERQLRGVRASNANQKFDQLQDVWQAIPMSVIDTLLDSMPRRCQAVIDAKGFPTKY</sequence>
<reference evidence="5" key="1">
    <citation type="submission" date="2017-10" db="EMBL/GenBank/DDBJ databases">
        <title>Rapid genome shrinkage in a self-fertile nematode reveals novel sperm competition proteins.</title>
        <authorList>
            <person name="Yin D."/>
            <person name="Schwarz E.M."/>
            <person name="Thomas C.G."/>
            <person name="Felde R.L."/>
            <person name="Korf I.F."/>
            <person name="Cutter A.D."/>
            <person name="Schartner C.M."/>
            <person name="Ralston E.J."/>
            <person name="Meyer B.J."/>
            <person name="Haag E.S."/>
        </authorList>
    </citation>
    <scope>NUCLEOTIDE SEQUENCE [LARGE SCALE GENOMIC DNA]</scope>
    <source>
        <strain evidence="5">JU1422</strain>
    </source>
</reference>
<dbReference type="PANTHER" id="PTHR23022">
    <property type="entry name" value="TRANSPOSABLE ELEMENT-RELATED"/>
    <property type="match status" value="1"/>
</dbReference>
<feature type="domain" description="Transposase Tc1-like" evidence="2">
    <location>
        <begin position="72"/>
        <end position="144"/>
    </location>
</feature>
<keyword evidence="5" id="KW-1185">Reference proteome</keyword>
<dbReference type="GO" id="GO:0003677">
    <property type="term" value="F:DNA binding"/>
    <property type="evidence" value="ECO:0007669"/>
    <property type="project" value="InterPro"/>
</dbReference>
<comment type="caution">
    <text evidence="4">The sequence shown here is derived from an EMBL/GenBank/DDBJ whole genome shotgun (WGS) entry which is preliminary data.</text>
</comment>
<dbReference type="Pfam" id="PF01498">
    <property type="entry name" value="HTH_Tnp_Tc3_2"/>
    <property type="match status" value="1"/>
</dbReference>
<comment type="subcellular location">
    <subcellularLocation>
        <location evidence="1">Nucleus</location>
    </subcellularLocation>
</comment>
<proteinExistence type="predicted"/>
<dbReference type="Pfam" id="PF13358">
    <property type="entry name" value="DDE_3"/>
    <property type="match status" value="1"/>
</dbReference>
<dbReference type="SUPFAM" id="SSF46689">
    <property type="entry name" value="Homeodomain-like"/>
    <property type="match status" value="1"/>
</dbReference>
<dbReference type="InterPro" id="IPR036397">
    <property type="entry name" value="RNaseH_sf"/>
</dbReference>
<dbReference type="STRING" id="1611254.A0A2G5TAP7"/>
<dbReference type="PANTHER" id="PTHR23022:SF134">
    <property type="entry name" value="TRANSPOSABLE ELEMENT TC1 TRANSPOSASE"/>
    <property type="match status" value="1"/>
</dbReference>
<dbReference type="InterPro" id="IPR002492">
    <property type="entry name" value="Transposase_Tc1-like"/>
</dbReference>
<dbReference type="Proteomes" id="UP000230233">
    <property type="component" value="Chromosome V"/>
</dbReference>
<dbReference type="GO" id="GO:0005634">
    <property type="term" value="C:nucleus"/>
    <property type="evidence" value="ECO:0007669"/>
    <property type="project" value="UniProtKB-SubCell"/>
</dbReference>
<dbReference type="AlphaFoldDB" id="A0A2G5TAP7"/>
<evidence type="ECO:0000259" key="3">
    <source>
        <dbReference type="Pfam" id="PF13358"/>
    </source>
</evidence>
<evidence type="ECO:0000313" key="4">
    <source>
        <dbReference type="EMBL" id="PIC24259.1"/>
    </source>
</evidence>
<dbReference type="InterPro" id="IPR052338">
    <property type="entry name" value="Transposase_5"/>
</dbReference>
<feature type="domain" description="Tc1-like transposase DDE" evidence="3">
    <location>
        <begin position="154"/>
        <end position="297"/>
    </location>
</feature>
<dbReference type="Gene3D" id="3.30.420.10">
    <property type="entry name" value="Ribonuclease H-like superfamily/Ribonuclease H"/>
    <property type="match status" value="1"/>
</dbReference>
<organism evidence="4 5">
    <name type="scientific">Caenorhabditis nigoni</name>
    <dbReference type="NCBI Taxonomy" id="1611254"/>
    <lineage>
        <taxon>Eukaryota</taxon>
        <taxon>Metazoa</taxon>
        <taxon>Ecdysozoa</taxon>
        <taxon>Nematoda</taxon>
        <taxon>Chromadorea</taxon>
        <taxon>Rhabditida</taxon>
        <taxon>Rhabditina</taxon>
        <taxon>Rhabditomorpha</taxon>
        <taxon>Rhabditoidea</taxon>
        <taxon>Rhabditidae</taxon>
        <taxon>Peloderinae</taxon>
        <taxon>Caenorhabditis</taxon>
    </lineage>
</organism>
<dbReference type="InterPro" id="IPR009057">
    <property type="entry name" value="Homeodomain-like_sf"/>
</dbReference>
<dbReference type="OrthoDB" id="5803896at2759"/>
<evidence type="ECO:0000259" key="2">
    <source>
        <dbReference type="Pfam" id="PF01498"/>
    </source>
</evidence>
<accession>A0A2G5TAP7</accession>
<evidence type="ECO:0000256" key="1">
    <source>
        <dbReference type="ARBA" id="ARBA00004123"/>
    </source>
</evidence>
<protein>
    <recommendedName>
        <fullName evidence="6">Tc1-like transposase DDE domain-containing protein</fullName>
    </recommendedName>
</protein>
<evidence type="ECO:0008006" key="6">
    <source>
        <dbReference type="Google" id="ProtNLM"/>
    </source>
</evidence>
<dbReference type="GO" id="GO:0006313">
    <property type="term" value="P:DNA transposition"/>
    <property type="evidence" value="ECO:0007669"/>
    <property type="project" value="InterPro"/>
</dbReference>